<dbReference type="Gene3D" id="2.160.20.80">
    <property type="entry name" value="E3 ubiquitin-protein ligase SopA"/>
    <property type="match status" value="2"/>
</dbReference>
<protein>
    <submittedName>
        <fullName evidence="2">Pentapeptide repeat-containing protein</fullName>
    </submittedName>
</protein>
<dbReference type="RefSeq" id="WP_264321905.1">
    <property type="nucleotide sequence ID" value="NZ_JADEXN010000234.1"/>
</dbReference>
<feature type="region of interest" description="Disordered" evidence="1">
    <location>
        <begin position="1"/>
        <end position="28"/>
    </location>
</feature>
<proteinExistence type="predicted"/>
<dbReference type="AlphaFoldDB" id="A0A928W1T5"/>
<sequence length="746" mass="84788">MTEHILSDRSDLSLSSDFSGESQQNTHSINQDREEIYRFFLEIVKKSSPDNIIEEFKQLFVYCHSYTRPSVSQSIYNLIFYNDEEVFRSTFKRCCYILVNNWSSNRQYKPIQDLIKLLERASTSQETLSFSLNRLRNWLLNFVNSVEFQELQLFASFGSDRKDSWSQRYTSYLLASQYLNAENPLEQREIARKLAQKLKLKFKFDLAMYVSRCDRDLHENNLSSSITQIQVDVIHLIKTLVPKHLSSSFNYYAEIFNREIENISYQSFKKSLQNYLILGISNQNEVQVVRDKLFKKIDNLYVERESDRLNFDLCLRTCKRTIEFITTETNESPSDVFILINTQGTSTTIVFLLLKIILICKHAQSHLDIRLAKLIRYYEKYPEDECQWFIKFLEIFKLVFAIYTDNIQYNLVKVKNDRREPHLNLEAYRLFPQLTGTDLRNTDLAGAEIHGDELRAADLRGADLRGADLSRADLSLAKLSDANLCGSVLDGCELTVADLNRANLSGASLQKTDLRRADLQDATLVEACLSAVELRRANLQNAHLNGTLLNNADLSYANLAGADLSHAELHDTDLSHANLAGADLSHASLAGANLSHANLTGANLSHVNFCEAHLISANFAGANLSYANFNHSELRRAKLHDADLSNASVRRAILNDTCLKGANLTKADLSYSQLIRTDLGDANLCEALLRHVNVRDAKLDGANLKRTNLFGTNISQAKVKGARFRENSGFSFEAKEVLKRQGAIMV</sequence>
<accession>A0A928W1T5</accession>
<gene>
    <name evidence="2" type="ORF">IQ235_13045</name>
</gene>
<dbReference type="EMBL" id="JADEXN010000234">
    <property type="protein sequence ID" value="MBE9041705.1"/>
    <property type="molecule type" value="Genomic_DNA"/>
</dbReference>
<dbReference type="Proteomes" id="UP000621799">
    <property type="component" value="Unassembled WGS sequence"/>
</dbReference>
<name>A0A928W1T5_9CYAN</name>
<comment type="caution">
    <text evidence="2">The sequence shown here is derived from an EMBL/GenBank/DDBJ whole genome shotgun (WGS) entry which is preliminary data.</text>
</comment>
<dbReference type="InterPro" id="IPR001646">
    <property type="entry name" value="5peptide_repeat"/>
</dbReference>
<dbReference type="Pfam" id="PF00805">
    <property type="entry name" value="Pentapeptide"/>
    <property type="match status" value="5"/>
</dbReference>
<dbReference type="PANTHER" id="PTHR14136">
    <property type="entry name" value="BTB_POZ DOMAIN-CONTAINING PROTEIN KCTD9"/>
    <property type="match status" value="1"/>
</dbReference>
<dbReference type="SUPFAM" id="SSF141571">
    <property type="entry name" value="Pentapeptide repeat-like"/>
    <property type="match status" value="2"/>
</dbReference>
<evidence type="ECO:0000313" key="3">
    <source>
        <dbReference type="Proteomes" id="UP000621799"/>
    </source>
</evidence>
<organism evidence="2 3">
    <name type="scientific">Zarconia navalis LEGE 11467</name>
    <dbReference type="NCBI Taxonomy" id="1828826"/>
    <lineage>
        <taxon>Bacteria</taxon>
        <taxon>Bacillati</taxon>
        <taxon>Cyanobacteriota</taxon>
        <taxon>Cyanophyceae</taxon>
        <taxon>Oscillatoriophycideae</taxon>
        <taxon>Oscillatoriales</taxon>
        <taxon>Oscillatoriales incertae sedis</taxon>
        <taxon>Zarconia</taxon>
        <taxon>Zarconia navalis</taxon>
    </lineage>
</organism>
<reference evidence="2" key="1">
    <citation type="submission" date="2020-10" db="EMBL/GenBank/DDBJ databases">
        <authorList>
            <person name="Castelo-Branco R."/>
            <person name="Eusebio N."/>
            <person name="Adriana R."/>
            <person name="Vieira A."/>
            <person name="Brugerolle De Fraissinette N."/>
            <person name="Rezende De Castro R."/>
            <person name="Schneider M.P."/>
            <person name="Vasconcelos V."/>
            <person name="Leao P.N."/>
        </authorList>
    </citation>
    <scope>NUCLEOTIDE SEQUENCE</scope>
    <source>
        <strain evidence="2">LEGE 11467</strain>
    </source>
</reference>
<evidence type="ECO:0000256" key="1">
    <source>
        <dbReference type="SAM" id="MobiDB-lite"/>
    </source>
</evidence>
<keyword evidence="3" id="KW-1185">Reference proteome</keyword>
<dbReference type="PANTHER" id="PTHR14136:SF17">
    <property type="entry name" value="BTB_POZ DOMAIN-CONTAINING PROTEIN KCTD9"/>
    <property type="match status" value="1"/>
</dbReference>
<dbReference type="InterPro" id="IPR051082">
    <property type="entry name" value="Pentapeptide-BTB/POZ_domain"/>
</dbReference>
<feature type="compositionally biased region" description="Basic and acidic residues" evidence="1">
    <location>
        <begin position="1"/>
        <end position="11"/>
    </location>
</feature>
<evidence type="ECO:0000313" key="2">
    <source>
        <dbReference type="EMBL" id="MBE9041705.1"/>
    </source>
</evidence>